<organism evidence="1 2">
    <name type="scientific">Adineta steineri</name>
    <dbReference type="NCBI Taxonomy" id="433720"/>
    <lineage>
        <taxon>Eukaryota</taxon>
        <taxon>Metazoa</taxon>
        <taxon>Spiralia</taxon>
        <taxon>Gnathifera</taxon>
        <taxon>Rotifera</taxon>
        <taxon>Eurotatoria</taxon>
        <taxon>Bdelloidea</taxon>
        <taxon>Adinetida</taxon>
        <taxon>Adinetidae</taxon>
        <taxon>Adineta</taxon>
    </lineage>
</organism>
<proteinExistence type="predicted"/>
<gene>
    <name evidence="1" type="ORF">IZO911_LOCUS40471</name>
</gene>
<dbReference type="Proteomes" id="UP000663860">
    <property type="component" value="Unassembled WGS sequence"/>
</dbReference>
<reference evidence="1" key="1">
    <citation type="submission" date="2021-02" db="EMBL/GenBank/DDBJ databases">
        <authorList>
            <person name="Nowell W R."/>
        </authorList>
    </citation>
    <scope>NUCLEOTIDE SEQUENCE</scope>
</reference>
<dbReference type="EMBL" id="CAJNOE010001374">
    <property type="protein sequence ID" value="CAF1417599.1"/>
    <property type="molecule type" value="Genomic_DNA"/>
</dbReference>
<sequence length="178" mass="21061">MPRRFRRKRVLILFFLFIFIIYVINQRLENSIDDNNELPDKNNIIYQQSKKPIDVENKVESSFFDSSKHTKIDWHDYNAIARDNARTGLGEGGTGVEPSQQERNSPQFQKLYRENGFHAFISDNISLDRSYVEFKDKFEFPAPENDQYLNICLWCKPTLDFDMPSMNKKLILLGYVSY</sequence>
<dbReference type="AlphaFoldDB" id="A0A815MCM1"/>
<dbReference type="InterPro" id="IPR029044">
    <property type="entry name" value="Nucleotide-diphossugar_trans"/>
</dbReference>
<evidence type="ECO:0000313" key="2">
    <source>
        <dbReference type="Proteomes" id="UP000663860"/>
    </source>
</evidence>
<protein>
    <submittedName>
        <fullName evidence="1">Uncharacterized protein</fullName>
    </submittedName>
</protein>
<comment type="caution">
    <text evidence="1">The sequence shown here is derived from an EMBL/GenBank/DDBJ whole genome shotgun (WGS) entry which is preliminary data.</text>
</comment>
<evidence type="ECO:0000313" key="1">
    <source>
        <dbReference type="EMBL" id="CAF1417599.1"/>
    </source>
</evidence>
<dbReference type="Gene3D" id="3.90.550.10">
    <property type="entry name" value="Spore Coat Polysaccharide Biosynthesis Protein SpsA, Chain A"/>
    <property type="match status" value="1"/>
</dbReference>
<name>A0A815MCM1_9BILA</name>
<accession>A0A815MCM1</accession>